<evidence type="ECO:0000313" key="1">
    <source>
        <dbReference type="EMBL" id="JAH83515.1"/>
    </source>
</evidence>
<name>A0A0E9W1R9_ANGAN</name>
<organism evidence="1">
    <name type="scientific">Anguilla anguilla</name>
    <name type="common">European freshwater eel</name>
    <name type="synonym">Muraena anguilla</name>
    <dbReference type="NCBI Taxonomy" id="7936"/>
    <lineage>
        <taxon>Eukaryota</taxon>
        <taxon>Metazoa</taxon>
        <taxon>Chordata</taxon>
        <taxon>Craniata</taxon>
        <taxon>Vertebrata</taxon>
        <taxon>Euteleostomi</taxon>
        <taxon>Actinopterygii</taxon>
        <taxon>Neopterygii</taxon>
        <taxon>Teleostei</taxon>
        <taxon>Anguilliformes</taxon>
        <taxon>Anguillidae</taxon>
        <taxon>Anguilla</taxon>
    </lineage>
</organism>
<dbReference type="EMBL" id="GBXM01025062">
    <property type="protein sequence ID" value="JAH83515.1"/>
    <property type="molecule type" value="Transcribed_RNA"/>
</dbReference>
<accession>A0A0E9W1R9</accession>
<reference evidence="1" key="1">
    <citation type="submission" date="2014-11" db="EMBL/GenBank/DDBJ databases">
        <authorList>
            <person name="Amaro Gonzalez C."/>
        </authorList>
    </citation>
    <scope>NUCLEOTIDE SEQUENCE</scope>
</reference>
<proteinExistence type="predicted"/>
<dbReference type="AlphaFoldDB" id="A0A0E9W1R9"/>
<sequence length="41" mass="4681">MKLKVTQQAVLNTEYSRPRHSLTILPSGYCELHIRGLLSIL</sequence>
<protein>
    <submittedName>
        <fullName evidence="1">Uncharacterized protein</fullName>
    </submittedName>
</protein>
<reference evidence="1" key="2">
    <citation type="journal article" date="2015" name="Fish Shellfish Immunol.">
        <title>Early steps in the European eel (Anguilla anguilla)-Vibrio vulnificus interaction in the gills: Role of the RtxA13 toxin.</title>
        <authorList>
            <person name="Callol A."/>
            <person name="Pajuelo D."/>
            <person name="Ebbesson L."/>
            <person name="Teles M."/>
            <person name="MacKenzie S."/>
            <person name="Amaro C."/>
        </authorList>
    </citation>
    <scope>NUCLEOTIDE SEQUENCE</scope>
</reference>